<feature type="compositionally biased region" description="Polar residues" evidence="1">
    <location>
        <begin position="44"/>
        <end position="53"/>
    </location>
</feature>
<gene>
    <name evidence="2" type="ORF">AVEN_105711_1</name>
</gene>
<keyword evidence="3" id="KW-1185">Reference proteome</keyword>
<comment type="caution">
    <text evidence="2">The sequence shown here is derived from an EMBL/GenBank/DDBJ whole genome shotgun (WGS) entry which is preliminary data.</text>
</comment>
<feature type="region of interest" description="Disordered" evidence="1">
    <location>
        <begin position="40"/>
        <end position="79"/>
    </location>
</feature>
<evidence type="ECO:0000256" key="1">
    <source>
        <dbReference type="SAM" id="MobiDB-lite"/>
    </source>
</evidence>
<name>A0A4Y2PG76_ARAVE</name>
<evidence type="ECO:0000313" key="3">
    <source>
        <dbReference type="Proteomes" id="UP000499080"/>
    </source>
</evidence>
<feature type="compositionally biased region" description="Basic and acidic residues" evidence="1">
    <location>
        <begin position="54"/>
        <end position="79"/>
    </location>
</feature>
<dbReference type="Proteomes" id="UP000499080">
    <property type="component" value="Unassembled WGS sequence"/>
</dbReference>
<reference evidence="2 3" key="1">
    <citation type="journal article" date="2019" name="Sci. Rep.">
        <title>Orb-weaving spider Araneus ventricosus genome elucidates the spidroin gene catalogue.</title>
        <authorList>
            <person name="Kono N."/>
            <person name="Nakamura H."/>
            <person name="Ohtoshi R."/>
            <person name="Moran D.A.P."/>
            <person name="Shinohara A."/>
            <person name="Yoshida Y."/>
            <person name="Fujiwara M."/>
            <person name="Mori M."/>
            <person name="Tomita M."/>
            <person name="Arakawa K."/>
        </authorList>
    </citation>
    <scope>NUCLEOTIDE SEQUENCE [LARGE SCALE GENOMIC DNA]</scope>
</reference>
<organism evidence="2 3">
    <name type="scientific">Araneus ventricosus</name>
    <name type="common">Orbweaver spider</name>
    <name type="synonym">Epeira ventricosa</name>
    <dbReference type="NCBI Taxonomy" id="182803"/>
    <lineage>
        <taxon>Eukaryota</taxon>
        <taxon>Metazoa</taxon>
        <taxon>Ecdysozoa</taxon>
        <taxon>Arthropoda</taxon>
        <taxon>Chelicerata</taxon>
        <taxon>Arachnida</taxon>
        <taxon>Araneae</taxon>
        <taxon>Araneomorphae</taxon>
        <taxon>Entelegynae</taxon>
        <taxon>Araneoidea</taxon>
        <taxon>Araneidae</taxon>
        <taxon>Araneus</taxon>
    </lineage>
</organism>
<sequence length="79" mass="9078">MNNRLHKKLKMFKRPSKVSANIDNLCAFDFLVLEQPPWKKTKESIPNSSQITTKKSDPDSKVNKNAVSKEDSQPKDITY</sequence>
<accession>A0A4Y2PG76</accession>
<dbReference type="AlphaFoldDB" id="A0A4Y2PG76"/>
<proteinExistence type="predicted"/>
<evidence type="ECO:0000313" key="2">
    <source>
        <dbReference type="EMBL" id="GBN49943.1"/>
    </source>
</evidence>
<dbReference type="EMBL" id="BGPR01011168">
    <property type="protein sequence ID" value="GBN49943.1"/>
    <property type="molecule type" value="Genomic_DNA"/>
</dbReference>
<protein>
    <submittedName>
        <fullName evidence="2">Uncharacterized protein</fullName>
    </submittedName>
</protein>